<evidence type="ECO:0000313" key="2">
    <source>
        <dbReference type="Proteomes" id="UP000694924"/>
    </source>
</evidence>
<proteinExistence type="predicted"/>
<dbReference type="RefSeq" id="XP_015171177.1">
    <property type="nucleotide sequence ID" value="XM_015315691.1"/>
</dbReference>
<sequence length="149" mass="17498">MDQEQFFGSLQLQKRNDNPPPPPQDLQTPVDHSQIEKKKEELKRLKSITMRQYLLNKWIVNVRRKRLELRKSPKRNLRIESILANVVSSAEYKLRCNKLAILQTQKQSYSDLISEQNNSKPEPEPLCPELSSLDDFMKKVSEVKSPLQR</sequence>
<organism evidence="2 3">
    <name type="scientific">Polistes dominula</name>
    <name type="common">European paper wasp</name>
    <name type="synonym">Vespa dominula</name>
    <dbReference type="NCBI Taxonomy" id="743375"/>
    <lineage>
        <taxon>Eukaryota</taxon>
        <taxon>Metazoa</taxon>
        <taxon>Ecdysozoa</taxon>
        <taxon>Arthropoda</taxon>
        <taxon>Hexapoda</taxon>
        <taxon>Insecta</taxon>
        <taxon>Pterygota</taxon>
        <taxon>Neoptera</taxon>
        <taxon>Endopterygota</taxon>
        <taxon>Hymenoptera</taxon>
        <taxon>Apocrita</taxon>
        <taxon>Aculeata</taxon>
        <taxon>Vespoidea</taxon>
        <taxon>Vespidae</taxon>
        <taxon>Polistinae</taxon>
        <taxon>Polistini</taxon>
        <taxon>Polistes</taxon>
    </lineage>
</organism>
<feature type="region of interest" description="Disordered" evidence="1">
    <location>
        <begin position="1"/>
        <end position="35"/>
    </location>
</feature>
<evidence type="ECO:0000256" key="1">
    <source>
        <dbReference type="SAM" id="MobiDB-lite"/>
    </source>
</evidence>
<feature type="compositionally biased region" description="Polar residues" evidence="1">
    <location>
        <begin position="1"/>
        <end position="13"/>
    </location>
</feature>
<dbReference type="Proteomes" id="UP000694924">
    <property type="component" value="Unplaced"/>
</dbReference>
<evidence type="ECO:0000313" key="3">
    <source>
        <dbReference type="RefSeq" id="XP_015171177.1"/>
    </source>
</evidence>
<dbReference type="GeneID" id="107063701"/>
<gene>
    <name evidence="3" type="primary">LOC107063701</name>
</gene>
<accession>A0ABM1HT90</accession>
<keyword evidence="2" id="KW-1185">Reference proteome</keyword>
<protein>
    <submittedName>
        <fullName evidence="3">Uncharacterized protein LOC107063701</fullName>
    </submittedName>
</protein>
<name>A0ABM1HT90_POLDO</name>
<reference evidence="3" key="1">
    <citation type="submission" date="2025-08" db="UniProtKB">
        <authorList>
            <consortium name="RefSeq"/>
        </authorList>
    </citation>
    <scope>IDENTIFICATION</scope>
    <source>
        <tissue evidence="3">Whole body</tissue>
    </source>
</reference>